<dbReference type="InterPro" id="IPR013563">
    <property type="entry name" value="Oligopep_ABC_C"/>
</dbReference>
<dbReference type="GO" id="GO:0055085">
    <property type="term" value="P:transmembrane transport"/>
    <property type="evidence" value="ECO:0007669"/>
    <property type="project" value="UniProtKB-ARBA"/>
</dbReference>
<dbReference type="Pfam" id="PF08352">
    <property type="entry name" value="oligo_HPY"/>
    <property type="match status" value="1"/>
</dbReference>
<dbReference type="EMBL" id="FWFZ01000035">
    <property type="protein sequence ID" value="SLN75373.1"/>
    <property type="molecule type" value="Genomic_DNA"/>
</dbReference>
<protein>
    <submittedName>
        <fullName evidence="6">Oligopeptide transport ATP-binding protein OppD</fullName>
    </submittedName>
</protein>
<dbReference type="PANTHER" id="PTHR43067:SF3">
    <property type="entry name" value="MALTOSE ABC TRANSPORTER, ATP-BINDING PROTEIN"/>
    <property type="match status" value="1"/>
</dbReference>
<gene>
    <name evidence="6" type="primary">oppD_9</name>
    <name evidence="6" type="ORF">ROA7023_03945</name>
</gene>
<reference evidence="6 7" key="1">
    <citation type="submission" date="2017-03" db="EMBL/GenBank/DDBJ databases">
        <authorList>
            <person name="Afonso C.L."/>
            <person name="Miller P.J."/>
            <person name="Scott M.A."/>
            <person name="Spackman E."/>
            <person name="Goraichik I."/>
            <person name="Dimitrov K.M."/>
            <person name="Suarez D.L."/>
            <person name="Swayne D.E."/>
        </authorList>
    </citation>
    <scope>NUCLEOTIDE SEQUENCE [LARGE SCALE GENOMIC DNA]</scope>
    <source>
        <strain evidence="6 7">CECT 7023</strain>
    </source>
</reference>
<name>A0A1Y5TWF2_9RHOB</name>
<evidence type="ECO:0000256" key="4">
    <source>
        <dbReference type="ARBA" id="ARBA00022840"/>
    </source>
</evidence>
<evidence type="ECO:0000313" key="7">
    <source>
        <dbReference type="Proteomes" id="UP000193900"/>
    </source>
</evidence>
<dbReference type="Proteomes" id="UP000193900">
    <property type="component" value="Unassembled WGS sequence"/>
</dbReference>
<evidence type="ECO:0000313" key="6">
    <source>
        <dbReference type="EMBL" id="SLN75373.1"/>
    </source>
</evidence>
<dbReference type="GO" id="GO:0005886">
    <property type="term" value="C:plasma membrane"/>
    <property type="evidence" value="ECO:0007669"/>
    <property type="project" value="UniProtKB-SubCell"/>
</dbReference>
<dbReference type="InterPro" id="IPR003439">
    <property type="entry name" value="ABC_transporter-like_ATP-bd"/>
</dbReference>
<dbReference type="InterPro" id="IPR017871">
    <property type="entry name" value="ABC_transporter-like_CS"/>
</dbReference>
<dbReference type="OrthoDB" id="7957282at2"/>
<evidence type="ECO:0000259" key="5">
    <source>
        <dbReference type="PROSITE" id="PS50893"/>
    </source>
</evidence>
<dbReference type="SMART" id="SM00382">
    <property type="entry name" value="AAA"/>
    <property type="match status" value="1"/>
</dbReference>
<dbReference type="GO" id="GO:0005524">
    <property type="term" value="F:ATP binding"/>
    <property type="evidence" value="ECO:0007669"/>
    <property type="project" value="UniProtKB-KW"/>
</dbReference>
<dbReference type="CDD" id="cd03257">
    <property type="entry name" value="ABC_NikE_OppD_transporters"/>
    <property type="match status" value="1"/>
</dbReference>
<dbReference type="FunFam" id="3.40.50.300:FF:000016">
    <property type="entry name" value="Oligopeptide ABC transporter ATP-binding component"/>
    <property type="match status" value="1"/>
</dbReference>
<dbReference type="PANTHER" id="PTHR43067">
    <property type="entry name" value="OLIGOPEPTIDE/DIPEPTIDE ABC TRANSPORTER, ATPASE SUBUNIT"/>
    <property type="match status" value="1"/>
</dbReference>
<dbReference type="NCBIfam" id="TIGR01727">
    <property type="entry name" value="oligo_HPY"/>
    <property type="match status" value="1"/>
</dbReference>
<dbReference type="SUPFAM" id="SSF52540">
    <property type="entry name" value="P-loop containing nucleoside triphosphate hydrolases"/>
    <property type="match status" value="1"/>
</dbReference>
<dbReference type="InterPro" id="IPR027417">
    <property type="entry name" value="P-loop_NTPase"/>
</dbReference>
<dbReference type="GO" id="GO:0015833">
    <property type="term" value="P:peptide transport"/>
    <property type="evidence" value="ECO:0007669"/>
    <property type="project" value="InterPro"/>
</dbReference>
<evidence type="ECO:0000256" key="3">
    <source>
        <dbReference type="ARBA" id="ARBA00022741"/>
    </source>
</evidence>
<accession>A0A1Y5TWF2</accession>
<keyword evidence="7" id="KW-1185">Reference proteome</keyword>
<evidence type="ECO:0000256" key="2">
    <source>
        <dbReference type="ARBA" id="ARBA00022448"/>
    </source>
</evidence>
<comment type="subcellular location">
    <subcellularLocation>
        <location evidence="1">Cell inner membrane</location>
        <topology evidence="1">Peripheral membrane protein</topology>
    </subcellularLocation>
</comment>
<dbReference type="InterPro" id="IPR003593">
    <property type="entry name" value="AAA+_ATPase"/>
</dbReference>
<dbReference type="AlphaFoldDB" id="A0A1Y5TWF2"/>
<organism evidence="6 7">
    <name type="scientific">Roseisalinus antarcticus</name>
    <dbReference type="NCBI Taxonomy" id="254357"/>
    <lineage>
        <taxon>Bacteria</taxon>
        <taxon>Pseudomonadati</taxon>
        <taxon>Pseudomonadota</taxon>
        <taxon>Alphaproteobacteria</taxon>
        <taxon>Rhodobacterales</taxon>
        <taxon>Roseobacteraceae</taxon>
        <taxon>Roseisalinus</taxon>
    </lineage>
</organism>
<keyword evidence="2" id="KW-0813">Transport</keyword>
<dbReference type="PROSITE" id="PS00211">
    <property type="entry name" value="ABC_TRANSPORTER_1"/>
    <property type="match status" value="1"/>
</dbReference>
<sequence>MNDGDKTRVLDVRDLEVHYDTREGPAKAVDRVSFSLRAGERLGLIGESGSGKTTVAMALMRLSRPPARIAGGEVLLADRDLLKLTDAELRQTRLRDIALVPQGAMSSLNPVMRVGDQIADAILAHRRDLNRKAIRTRIVEGLANVGLDPSVARRFPHELSGGMKQRAVMAIATSLAPKVIIADEPTSALDVVVQRQIIQTLGRLQDGLGAAVVLIGHDMGLIAQFSDTVGVMYAGRVVELGPVQQIIETPRHPYTRLLIDSLPGIRERKALRGIPGLPPRLVNLPEGCRFAARCPFAFDRCRAETPEQQTVASYHVAACHLYPQHDSLPPITASEDTA</sequence>
<feature type="domain" description="ABC transporter" evidence="5">
    <location>
        <begin position="12"/>
        <end position="259"/>
    </location>
</feature>
<dbReference type="PROSITE" id="PS50893">
    <property type="entry name" value="ABC_TRANSPORTER_2"/>
    <property type="match status" value="1"/>
</dbReference>
<dbReference type="Gene3D" id="3.40.50.300">
    <property type="entry name" value="P-loop containing nucleotide triphosphate hydrolases"/>
    <property type="match status" value="1"/>
</dbReference>
<proteinExistence type="predicted"/>
<keyword evidence="4 6" id="KW-0067">ATP-binding</keyword>
<keyword evidence="3" id="KW-0547">Nucleotide-binding</keyword>
<evidence type="ECO:0000256" key="1">
    <source>
        <dbReference type="ARBA" id="ARBA00004417"/>
    </source>
</evidence>
<dbReference type="Pfam" id="PF00005">
    <property type="entry name" value="ABC_tran"/>
    <property type="match status" value="1"/>
</dbReference>
<dbReference type="GO" id="GO:0016887">
    <property type="term" value="F:ATP hydrolysis activity"/>
    <property type="evidence" value="ECO:0007669"/>
    <property type="project" value="InterPro"/>
</dbReference>